<comment type="catalytic activity">
    <reaction evidence="1">
        <text>Thiol-dependent hydrolysis of ester, thioester, amide, peptide and isopeptide bonds formed by the C-terminal Gly of ubiquitin (a 76-residue protein attached to proteins as an intracellular targeting signal).</text>
        <dbReference type="EC" id="3.4.19.12"/>
    </reaction>
</comment>
<dbReference type="OrthoDB" id="3182339at2759"/>
<reference evidence="9 10" key="1">
    <citation type="submission" date="2014-04" db="EMBL/GenBank/DDBJ databases">
        <authorList>
            <consortium name="DOE Joint Genome Institute"/>
            <person name="Kuo A."/>
            <person name="Gay G."/>
            <person name="Dore J."/>
            <person name="Kohler A."/>
            <person name="Nagy L.G."/>
            <person name="Floudas D."/>
            <person name="Copeland A."/>
            <person name="Barry K.W."/>
            <person name="Cichocki N."/>
            <person name="Veneault-Fourrey C."/>
            <person name="LaButti K."/>
            <person name="Lindquist E.A."/>
            <person name="Lipzen A."/>
            <person name="Lundell T."/>
            <person name="Morin E."/>
            <person name="Murat C."/>
            <person name="Sun H."/>
            <person name="Tunlid A."/>
            <person name="Henrissat B."/>
            <person name="Grigoriev I.V."/>
            <person name="Hibbett D.S."/>
            <person name="Martin F."/>
            <person name="Nordberg H.P."/>
            <person name="Cantor M.N."/>
            <person name="Hua S.X."/>
        </authorList>
    </citation>
    <scope>NUCLEOTIDE SEQUENCE [LARGE SCALE GENOMIC DNA]</scope>
    <source>
        <strain evidence="10">h7</strain>
    </source>
</reference>
<evidence type="ECO:0000256" key="6">
    <source>
        <dbReference type="ARBA" id="ARBA00022807"/>
    </source>
</evidence>
<gene>
    <name evidence="9" type="ORF">M413DRAFT_26859</name>
</gene>
<sequence>MADTNSQPISMEALLYVLNHVFLPPKLPQEDDYDAGHDFALCQLAYQASLEFAPFLSVFEQKKWDFVSRMLNRLSKSTSVVDKDELVRDILHLEDGDALAFHIRAQNAALILRRLQTTMVFEVFEVSPPPEAFMTVHGKLIRSYPGPAVELPLGVAQDRSFVEQLVSFLSQMDVDRLPGAQATATKAGSKVPETRGTIHPRYISQLLIMILRGMGNEAAVTRITKRIADDVCGFTGGKPWRRSPLWLVLRVAMQTTADSHETYKSFMVFFHAKFLQLFGDHDLPSELIHAARVKTSRRVHKLGDSVSPHLLQTVMGVSRTTEERLQDRWSKEQHLQASSPSYTPDPFAIEKDTTMSLVESRPYLNKVLSPDSYMDTFTQFQPVHFPRVRDSHDFHNLCPEGLSKAVQADPRIALADFEFLVQERLDDWVAENGQNESACETLGSCMEQYITAAKTHYTSNPEDESIMLLTIMELWVALDTIASIHCPLLLFYSPEIPSSFLEPLLLRRAKFIDRAAQIERHLCHRHSKATIETSIYSSTFERSSFAVRYFQKSPTLQATKASIEQHATVTRESKRTELLRANAKHASLTRQIAASTCSYVNGPSGPRHSISCHKCKLQSEVEVMIIAVHEWPLPDRALEAEAIIFELQCPPAFAIWRARTYQILRDFGMAHAGAQPRFNPNVLLEDYEGLTKWATKGTTSGRVALASETKSFLNNYYRHVPIPANEDSVCVNNGLRFKFYDRTKREHVLSMFDLNLDSYCTLLLPKDGEGLYQHLQYAVAQTTHMHNETIVNQGDCPMNLSMHEQLAFSNLRCGPQLQWKNIARELRTNTLTFSREEVHTLITQAAWQIGPLSEDGKLREWHFELEVSEFGAVLIREATELLSHVEANWIEGTTVKTIIYLISRLLASTTGAQAQVRRNGYQFLRKARQVTHKWMREIVLKLQDAVDDGQASELQRRACDMAATCRATFDVEYGTHLDSLLCSSEDVAIAIECAIVIHDNTPPHLGQKYPDFQKLLHRDRRLSHFLEAPLIALIQNDECGLDTAISSVWSSYRPGDGGWQQLDGPHSRWLTSLTAPLPGQRAQQVHYNILTGKMLVDGKPLGRLPQEIVRHSTYSRIFGQKILDVIPADMPGMDYATRSLVHDYQVFFALRASSQNLIIRASCSGKILELVPHTVLLEDFPMLFVTEHTHWMDVQSGEVEFRPLHRLWDSSPQNWRLQFSPGSPSRMIQKTPDARLLLDIRSRTFQGISARILPLERAEYLTVVFDVPSRNVFIELPRFRLEFFINNGELESKNLQSMVIDSDQCTGTMIGLNSQLVLRHKDSSFASLPRSRCVLIPRGCVQFRLSSDKNHVRVDIDTCTNFIRRVIWDKYEIDCDLGLLVGSVNLASRLYRIYLHALDPLTGQTGTDHALQELKAAGSFSFQRLTKADIELLRLIGDITPRRHYYPKHFHAMQTIKWSPHLPALSQHGTFDTAVCKIMEYAQSLSIFGGPKQEKAVELDYKCKGDLLLMTRATQRNAIYYEAAGKTPVRTDKRYESRDSPHLSEHDSDGMEALKTSRLVYAWPVGLTRRLEPSELLETFTGWGNMKGPLEGTSLMYTQEWLQFDLPAKWLSIYGLCRRLGGSASKYELVFSFAALAYSSPSLRKFIPVLLAFATIPKSQLVQPPRHLSYNVATGFEPLRARVRSMVISGSHLPQDSPAGRLLRRPKETARNLRLRQAMHHNEHVARRADEVVDRLMMECHSLEPQSPFNHDDSRWLRTEVIMRDVTEYFASCLRNKDLRSFASQVTTVLEAHYTKRYSPKVEQMPIFTFDPEGPHICPDSGEADSPFTLANLLSVRADSTPAKPSFAFGTGAQIPRPFSPAIETSLLKKLIFQFRKNNYSKVAQLYSERLESSQRELNGHRTPVIPKHPPPINDCLAYRDRCQIPLNDVFRSIHSALSPLTTTEKILADAGLWPRIHHRSILYPLASTSKIDLSPEWIEILTTFAEVFIEYQYSQRLLGYALQSDAEKYFKELDSASFNRQDATQIPDWLLIQIQGNFITRPIQYDVAREMVAPSSEGSAILQLNMGEGKSHVIVPLVATALADSHKLVRVVVLTPLAGQMFHLLVERISGLTNRRVFYLPFSRDVTMNIQQIEAIQRLFEKCARVQGVLVTQPEHMLSFVPLKPVVTKFFGVLRENDLRKEEIDGGLVILEDGDDIVCELLHVLRVYPHELTERRRDIIPTPLDPLLVLEGRIVELDEKRKTFSHLGYGETSIVVAQASQANGNVWMTELAP</sequence>
<dbReference type="Pfam" id="PF20255">
    <property type="entry name" value="DUF6606"/>
    <property type="match status" value="1"/>
</dbReference>
<dbReference type="Pfam" id="PF12340">
    <property type="entry name" value="DUF3638"/>
    <property type="match status" value="1"/>
</dbReference>
<evidence type="ECO:0000256" key="4">
    <source>
        <dbReference type="ARBA" id="ARBA00022786"/>
    </source>
</evidence>
<proteinExistence type="predicted"/>
<dbReference type="GO" id="GO:0004843">
    <property type="term" value="F:cysteine-type deubiquitinase activity"/>
    <property type="evidence" value="ECO:0007669"/>
    <property type="project" value="UniProtKB-EC"/>
</dbReference>
<keyword evidence="4" id="KW-0833">Ubl conjugation pathway</keyword>
<evidence type="ECO:0000313" key="9">
    <source>
        <dbReference type="EMBL" id="KIM42888.1"/>
    </source>
</evidence>
<protein>
    <recommendedName>
        <fullName evidence="2">ubiquitinyl hydrolase 1</fullName>
        <ecNumber evidence="2">3.4.19.12</ecNumber>
    </recommendedName>
</protein>
<evidence type="ECO:0000256" key="3">
    <source>
        <dbReference type="ARBA" id="ARBA00022670"/>
    </source>
</evidence>
<evidence type="ECO:0000256" key="1">
    <source>
        <dbReference type="ARBA" id="ARBA00000707"/>
    </source>
</evidence>
<keyword evidence="5" id="KW-0378">Hydrolase</keyword>
<keyword evidence="6" id="KW-0788">Thiol protease</keyword>
<accession>A0A0C2XZ18</accession>
<evidence type="ECO:0000259" key="7">
    <source>
        <dbReference type="Pfam" id="PF12340"/>
    </source>
</evidence>
<evidence type="ECO:0000256" key="2">
    <source>
        <dbReference type="ARBA" id="ARBA00012759"/>
    </source>
</evidence>
<dbReference type="STRING" id="686832.A0A0C2XZ18"/>
<organism evidence="9 10">
    <name type="scientific">Hebeloma cylindrosporum</name>
    <dbReference type="NCBI Taxonomy" id="76867"/>
    <lineage>
        <taxon>Eukaryota</taxon>
        <taxon>Fungi</taxon>
        <taxon>Dikarya</taxon>
        <taxon>Basidiomycota</taxon>
        <taxon>Agaricomycotina</taxon>
        <taxon>Agaricomycetes</taxon>
        <taxon>Agaricomycetidae</taxon>
        <taxon>Agaricales</taxon>
        <taxon>Agaricineae</taxon>
        <taxon>Hymenogastraceae</taxon>
        <taxon>Hebeloma</taxon>
    </lineage>
</organism>
<evidence type="ECO:0000313" key="10">
    <source>
        <dbReference type="Proteomes" id="UP000053424"/>
    </source>
</evidence>
<keyword evidence="3" id="KW-0645">Protease</keyword>
<dbReference type="InterPro" id="IPR022099">
    <property type="entry name" value="DUF3638"/>
</dbReference>
<dbReference type="PANTHER" id="PTHR13367">
    <property type="entry name" value="UBIQUITIN THIOESTERASE"/>
    <property type="match status" value="1"/>
</dbReference>
<dbReference type="InterPro" id="IPR051346">
    <property type="entry name" value="OTU_Deubiquitinase"/>
</dbReference>
<evidence type="ECO:0000256" key="5">
    <source>
        <dbReference type="ARBA" id="ARBA00022801"/>
    </source>
</evidence>
<dbReference type="EMBL" id="KN831777">
    <property type="protein sequence ID" value="KIM42888.1"/>
    <property type="molecule type" value="Genomic_DNA"/>
</dbReference>
<name>A0A0C2XZ18_HEBCY</name>
<feature type="domain" description="DUF3638" evidence="7">
    <location>
        <begin position="2022"/>
        <end position="2161"/>
    </location>
</feature>
<dbReference type="HOGENOM" id="CLU_000211_1_0_1"/>
<dbReference type="InterPro" id="IPR046541">
    <property type="entry name" value="DUF6606"/>
</dbReference>
<dbReference type="EC" id="3.4.19.12" evidence="2"/>
<dbReference type="GO" id="GO:0006508">
    <property type="term" value="P:proteolysis"/>
    <property type="evidence" value="ECO:0007669"/>
    <property type="project" value="UniProtKB-KW"/>
</dbReference>
<feature type="domain" description="DUF6606" evidence="8">
    <location>
        <begin position="18"/>
        <end position="276"/>
    </location>
</feature>
<dbReference type="Proteomes" id="UP000053424">
    <property type="component" value="Unassembled WGS sequence"/>
</dbReference>
<dbReference type="PANTHER" id="PTHR13367:SF33">
    <property type="entry name" value="P-LOOP CONTAINING NUCLEOSIDE TRIPHOSPHATE HYDROLASE PROTEIN"/>
    <property type="match status" value="1"/>
</dbReference>
<evidence type="ECO:0000259" key="8">
    <source>
        <dbReference type="Pfam" id="PF20255"/>
    </source>
</evidence>
<keyword evidence="10" id="KW-1185">Reference proteome</keyword>
<reference evidence="10" key="2">
    <citation type="submission" date="2015-01" db="EMBL/GenBank/DDBJ databases">
        <title>Evolutionary Origins and Diversification of the Mycorrhizal Mutualists.</title>
        <authorList>
            <consortium name="DOE Joint Genome Institute"/>
            <consortium name="Mycorrhizal Genomics Consortium"/>
            <person name="Kohler A."/>
            <person name="Kuo A."/>
            <person name="Nagy L.G."/>
            <person name="Floudas D."/>
            <person name="Copeland A."/>
            <person name="Barry K.W."/>
            <person name="Cichocki N."/>
            <person name="Veneault-Fourrey C."/>
            <person name="LaButti K."/>
            <person name="Lindquist E.A."/>
            <person name="Lipzen A."/>
            <person name="Lundell T."/>
            <person name="Morin E."/>
            <person name="Murat C."/>
            <person name="Riley R."/>
            <person name="Ohm R."/>
            <person name="Sun H."/>
            <person name="Tunlid A."/>
            <person name="Henrissat B."/>
            <person name="Grigoriev I.V."/>
            <person name="Hibbett D.S."/>
            <person name="Martin F."/>
        </authorList>
    </citation>
    <scope>NUCLEOTIDE SEQUENCE [LARGE SCALE GENOMIC DNA]</scope>
    <source>
        <strain evidence="10">h7</strain>
    </source>
</reference>